<dbReference type="GO" id="GO:0005737">
    <property type="term" value="C:cytoplasm"/>
    <property type="evidence" value="ECO:0007669"/>
    <property type="project" value="UniProtKB-SubCell"/>
</dbReference>
<feature type="domain" description="RZ-type" evidence="7">
    <location>
        <begin position="462"/>
        <end position="531"/>
    </location>
</feature>
<dbReference type="GO" id="GO:0008270">
    <property type="term" value="F:zinc ion binding"/>
    <property type="evidence" value="ECO:0007669"/>
    <property type="project" value="UniProtKB-KW"/>
</dbReference>
<proteinExistence type="predicted"/>
<evidence type="ECO:0000256" key="6">
    <source>
        <dbReference type="ARBA" id="ARBA00022859"/>
    </source>
</evidence>
<comment type="caution">
    <text evidence="8">The sequence shown here is derived from an EMBL/GenBank/DDBJ whole genome shotgun (WGS) entry which is preliminary data.</text>
</comment>
<dbReference type="AlphaFoldDB" id="A0A9Q0S3B4"/>
<evidence type="ECO:0000256" key="4">
    <source>
        <dbReference type="ARBA" id="ARBA00022771"/>
    </source>
</evidence>
<dbReference type="GO" id="GO:0002376">
    <property type="term" value="P:immune system process"/>
    <property type="evidence" value="ECO:0007669"/>
    <property type="project" value="UniProtKB-KW"/>
</dbReference>
<evidence type="ECO:0000313" key="9">
    <source>
        <dbReference type="Proteomes" id="UP001151699"/>
    </source>
</evidence>
<protein>
    <submittedName>
        <fullName evidence="8">NFX1-type zinc finger-containing protein 1</fullName>
    </submittedName>
</protein>
<keyword evidence="3" id="KW-0479">Metal-binding</keyword>
<accession>A0A9Q0S3B4</accession>
<dbReference type="EMBL" id="WJQU01000002">
    <property type="protein sequence ID" value="KAJ6642433.1"/>
    <property type="molecule type" value="Genomic_DNA"/>
</dbReference>
<evidence type="ECO:0000256" key="3">
    <source>
        <dbReference type="ARBA" id="ARBA00022723"/>
    </source>
</evidence>
<sequence length="547" mass="61755">HPCDVNHECSTQCRKCQKSVQRKLLNCGHEIEMKCFVSVENFKCREKCGKSLPCGHSCVQKCSEACGPCQETTMKQQVKCNEEALPENCKTEIVISETACTHAISVNCNKRNASRQEIQSFCSKPCDFMFPTDDNGCGHKCSGTCGACLMGTLHEKCKDKCQRALICGHICNFPCSKNCPPCVKKCQMKCKHSKCKMQCGDDCFICKCKHKRCTKLCGEMCDRGPCHEPCENTLKCGHMCIGFCGEVCPPLCRVCNMDKLTELQLLFTEDDEDARFIWLPDCRHAIEVEGLTMHFNASDEKGEIGLKRCPRCTTVVTTLSGRFGNIIRKTFQDVAAVKRTYFGNREQNKRISEDIQDKLLVEENNLRNHLPLVKSFFEKMLYFERNIEDSDLQLRVIDIHTLQSLQQIWIWGSRANIEAKTLYDDRILASLTCNTKYDERSQQIVLKDIKKLEEYLKTGLGISEGERTEIIKAFNMKGGHWFKCPNGHFYMIGECGGAMQIATCNECGATIGGNNHSLLADNQFGGEMDGAARPAWDTVMIPQNYGF</sequence>
<feature type="non-terminal residue" evidence="8">
    <location>
        <position position="547"/>
    </location>
</feature>
<keyword evidence="5" id="KW-0862">Zinc</keyword>
<keyword evidence="4" id="KW-0863">Zinc-finger</keyword>
<dbReference type="Proteomes" id="UP001151699">
    <property type="component" value="Chromosome B"/>
</dbReference>
<name>A0A9Q0S3B4_9DIPT</name>
<reference evidence="8" key="1">
    <citation type="submission" date="2022-07" db="EMBL/GenBank/DDBJ databases">
        <authorList>
            <person name="Trinca V."/>
            <person name="Uliana J.V.C."/>
            <person name="Torres T.T."/>
            <person name="Ward R.J."/>
            <person name="Monesi N."/>
        </authorList>
    </citation>
    <scope>NUCLEOTIDE SEQUENCE</scope>
    <source>
        <strain evidence="8">HSMRA1968</strain>
        <tissue evidence="8">Whole embryos</tissue>
    </source>
</reference>
<dbReference type="Pfam" id="PF20173">
    <property type="entry name" value="ZnF_RZ-type"/>
    <property type="match status" value="1"/>
</dbReference>
<dbReference type="PROSITE" id="PS51981">
    <property type="entry name" value="ZF_RZ"/>
    <property type="match status" value="1"/>
</dbReference>
<evidence type="ECO:0000256" key="5">
    <source>
        <dbReference type="ARBA" id="ARBA00022833"/>
    </source>
</evidence>
<dbReference type="OrthoDB" id="2423195at2759"/>
<dbReference type="InterPro" id="IPR046439">
    <property type="entry name" value="ZF_RZ_dom"/>
</dbReference>
<keyword evidence="2" id="KW-0963">Cytoplasm</keyword>
<keyword evidence="6" id="KW-0391">Immunity</keyword>
<evidence type="ECO:0000256" key="1">
    <source>
        <dbReference type="ARBA" id="ARBA00004496"/>
    </source>
</evidence>
<organism evidence="8 9">
    <name type="scientific">Pseudolycoriella hygida</name>
    <dbReference type="NCBI Taxonomy" id="35572"/>
    <lineage>
        <taxon>Eukaryota</taxon>
        <taxon>Metazoa</taxon>
        <taxon>Ecdysozoa</taxon>
        <taxon>Arthropoda</taxon>
        <taxon>Hexapoda</taxon>
        <taxon>Insecta</taxon>
        <taxon>Pterygota</taxon>
        <taxon>Neoptera</taxon>
        <taxon>Endopterygota</taxon>
        <taxon>Diptera</taxon>
        <taxon>Nematocera</taxon>
        <taxon>Sciaroidea</taxon>
        <taxon>Sciaridae</taxon>
        <taxon>Pseudolycoriella</taxon>
    </lineage>
</organism>
<evidence type="ECO:0000259" key="7">
    <source>
        <dbReference type="PROSITE" id="PS51981"/>
    </source>
</evidence>
<feature type="non-terminal residue" evidence="8">
    <location>
        <position position="1"/>
    </location>
</feature>
<comment type="subcellular location">
    <subcellularLocation>
        <location evidence="1">Cytoplasm</location>
    </subcellularLocation>
</comment>
<evidence type="ECO:0000313" key="8">
    <source>
        <dbReference type="EMBL" id="KAJ6642433.1"/>
    </source>
</evidence>
<evidence type="ECO:0000256" key="2">
    <source>
        <dbReference type="ARBA" id="ARBA00022490"/>
    </source>
</evidence>
<gene>
    <name evidence="8" type="primary">Znfx1_0</name>
    <name evidence="8" type="ORF">Bhyg_07381</name>
</gene>
<keyword evidence="9" id="KW-1185">Reference proteome</keyword>